<reference evidence="1" key="1">
    <citation type="submission" date="2021-01" db="EMBL/GenBank/DDBJ databases">
        <authorList>
            <consortium name="Genoscope - CEA"/>
            <person name="William W."/>
        </authorList>
    </citation>
    <scope>NUCLEOTIDE SEQUENCE</scope>
</reference>
<comment type="caution">
    <text evidence="1">The sequence shown here is derived from an EMBL/GenBank/DDBJ whole genome shotgun (WGS) entry which is preliminary data.</text>
</comment>
<name>A0A8S1Q3V5_9CILI</name>
<keyword evidence="2" id="KW-1185">Reference proteome</keyword>
<dbReference type="EMBL" id="CAJJDN010000093">
    <property type="protein sequence ID" value="CAD8109469.1"/>
    <property type="molecule type" value="Genomic_DNA"/>
</dbReference>
<organism evidence="1 2">
    <name type="scientific">Paramecium sonneborni</name>
    <dbReference type="NCBI Taxonomy" id="65129"/>
    <lineage>
        <taxon>Eukaryota</taxon>
        <taxon>Sar</taxon>
        <taxon>Alveolata</taxon>
        <taxon>Ciliophora</taxon>
        <taxon>Intramacronucleata</taxon>
        <taxon>Oligohymenophorea</taxon>
        <taxon>Peniculida</taxon>
        <taxon>Parameciidae</taxon>
        <taxon>Paramecium</taxon>
    </lineage>
</organism>
<proteinExistence type="predicted"/>
<evidence type="ECO:0000313" key="2">
    <source>
        <dbReference type="Proteomes" id="UP000692954"/>
    </source>
</evidence>
<protein>
    <submittedName>
        <fullName evidence="1">Uncharacterized protein</fullName>
    </submittedName>
</protein>
<dbReference type="Proteomes" id="UP000692954">
    <property type="component" value="Unassembled WGS sequence"/>
</dbReference>
<sequence>MSDIAFLKRKFESLSIVDEEAPKISKKNFIQDGELYILGQKISSINLVAPLQNIINKPDIISTCLTLIAKDKYNPFLYIDRPIKKANDEQL</sequence>
<gene>
    <name evidence="1" type="ORF">PSON_ATCC_30995.1.T0930190</name>
</gene>
<evidence type="ECO:0000313" key="1">
    <source>
        <dbReference type="EMBL" id="CAD8109469.1"/>
    </source>
</evidence>
<dbReference type="AlphaFoldDB" id="A0A8S1Q3V5"/>
<dbReference type="OrthoDB" id="284844at2759"/>
<accession>A0A8S1Q3V5</accession>